<dbReference type="EMBL" id="JARBHB010000005">
    <property type="protein sequence ID" value="KAJ8884145.1"/>
    <property type="molecule type" value="Genomic_DNA"/>
</dbReference>
<organism evidence="1 2">
    <name type="scientific">Dryococelus australis</name>
    <dbReference type="NCBI Taxonomy" id="614101"/>
    <lineage>
        <taxon>Eukaryota</taxon>
        <taxon>Metazoa</taxon>
        <taxon>Ecdysozoa</taxon>
        <taxon>Arthropoda</taxon>
        <taxon>Hexapoda</taxon>
        <taxon>Insecta</taxon>
        <taxon>Pterygota</taxon>
        <taxon>Neoptera</taxon>
        <taxon>Polyneoptera</taxon>
        <taxon>Phasmatodea</taxon>
        <taxon>Verophasmatodea</taxon>
        <taxon>Anareolatae</taxon>
        <taxon>Phasmatidae</taxon>
        <taxon>Eurycanthinae</taxon>
        <taxon>Dryococelus</taxon>
    </lineage>
</organism>
<evidence type="ECO:0000313" key="2">
    <source>
        <dbReference type="Proteomes" id="UP001159363"/>
    </source>
</evidence>
<dbReference type="Proteomes" id="UP001159363">
    <property type="component" value="Chromosome 4"/>
</dbReference>
<protein>
    <submittedName>
        <fullName evidence="1">Uncharacterized protein</fullName>
    </submittedName>
</protein>
<gene>
    <name evidence="1" type="ORF">PR048_016002</name>
</gene>
<keyword evidence="2" id="KW-1185">Reference proteome</keyword>
<comment type="caution">
    <text evidence="1">The sequence shown here is derived from an EMBL/GenBank/DDBJ whole genome shotgun (WGS) entry which is preliminary data.</text>
</comment>
<proteinExistence type="predicted"/>
<name>A0ABQ9HII1_9NEOP</name>
<reference evidence="1 2" key="1">
    <citation type="submission" date="2023-02" db="EMBL/GenBank/DDBJ databases">
        <title>LHISI_Scaffold_Assembly.</title>
        <authorList>
            <person name="Stuart O.P."/>
            <person name="Cleave R."/>
            <person name="Magrath M.J.L."/>
            <person name="Mikheyev A.S."/>
        </authorList>
    </citation>
    <scope>NUCLEOTIDE SEQUENCE [LARGE SCALE GENOMIC DNA]</scope>
    <source>
        <strain evidence="1">Daus_M_001</strain>
        <tissue evidence="1">Leg muscle</tissue>
    </source>
</reference>
<accession>A0ABQ9HII1</accession>
<evidence type="ECO:0000313" key="1">
    <source>
        <dbReference type="EMBL" id="KAJ8884145.1"/>
    </source>
</evidence>
<sequence length="315" mass="36151">MIALPAEVRQYFIEGQYVMRHNPSVWNGIWSEMYIDTTFIRYGHGKGGTIGISLKPETLKTWALKSSYFTSMSHKEEGKRRVLSDKTDREGVRLKLELCIDPLNATQHADGIINIANSHEIDISRTLDYELSPFPTSMFTEEGEMRISKAKSLLRKMLQVSVSTRMIPKQDIIIIDGMALSWVVHWSNQGTVTTLIPNLKHILKCKLESSEVYLIFDWYYDYSAKSPIRGTRPSSASRVYKLTENTLLPPQKVLLTVTENKKQLIGLICEELRSNNEFHKHVVSKFVITGFDNKPFQISAGKVIHDRKDLYTTYE</sequence>